<keyword evidence="2" id="KW-1185">Reference proteome</keyword>
<dbReference type="EMBL" id="PYAW01000001">
    <property type="protein sequence ID" value="PSL49293.1"/>
    <property type="molecule type" value="Genomic_DNA"/>
</dbReference>
<proteinExistence type="predicted"/>
<protein>
    <submittedName>
        <fullName evidence="1">Uncharacterized protein</fullName>
    </submittedName>
</protein>
<dbReference type="AlphaFoldDB" id="A0A2P8HSV5"/>
<name>A0A2P8HSV5_CHINA</name>
<reference evidence="1 2" key="1">
    <citation type="submission" date="2018-03" db="EMBL/GenBank/DDBJ databases">
        <title>Genomic Encyclopedia of Archaeal and Bacterial Type Strains, Phase II (KMG-II): from individual species to whole genera.</title>
        <authorList>
            <person name="Goeker M."/>
        </authorList>
    </citation>
    <scope>NUCLEOTIDE SEQUENCE [LARGE SCALE GENOMIC DNA]</scope>
    <source>
        <strain evidence="1 2">DSM 24859</strain>
    </source>
</reference>
<evidence type="ECO:0000313" key="1">
    <source>
        <dbReference type="EMBL" id="PSL49293.1"/>
    </source>
</evidence>
<dbReference type="Proteomes" id="UP000240971">
    <property type="component" value="Unassembled WGS sequence"/>
</dbReference>
<sequence length="81" mass="8752">MAIKWAQGRNNNCASNVPPILAITIYTIYFRKDPALTFPNTASSVNTDKCGSINNAINTVAKPATSTLRVIKIMVATKDNP</sequence>
<comment type="caution">
    <text evidence="1">The sequence shown here is derived from an EMBL/GenBank/DDBJ whole genome shotgun (WGS) entry which is preliminary data.</text>
</comment>
<accession>A0A2P8HSV5</accession>
<gene>
    <name evidence="1" type="ORF">CLV51_101624</name>
</gene>
<organism evidence="1 2">
    <name type="scientific">Chitinophaga niastensis</name>
    <dbReference type="NCBI Taxonomy" id="536980"/>
    <lineage>
        <taxon>Bacteria</taxon>
        <taxon>Pseudomonadati</taxon>
        <taxon>Bacteroidota</taxon>
        <taxon>Chitinophagia</taxon>
        <taxon>Chitinophagales</taxon>
        <taxon>Chitinophagaceae</taxon>
        <taxon>Chitinophaga</taxon>
    </lineage>
</organism>
<evidence type="ECO:0000313" key="2">
    <source>
        <dbReference type="Proteomes" id="UP000240971"/>
    </source>
</evidence>